<keyword evidence="2 4" id="KW-0067">ATP-binding</keyword>
<dbReference type="Gene3D" id="3.40.50.300">
    <property type="entry name" value="P-loop containing nucleotide triphosphate hydrolases"/>
    <property type="match status" value="1"/>
</dbReference>
<dbReference type="InterPro" id="IPR003439">
    <property type="entry name" value="ABC_transporter-like_ATP-bd"/>
</dbReference>
<keyword evidence="1" id="KW-0547">Nucleotide-binding</keyword>
<evidence type="ECO:0000256" key="1">
    <source>
        <dbReference type="ARBA" id="ARBA00022741"/>
    </source>
</evidence>
<evidence type="ECO:0000313" key="4">
    <source>
        <dbReference type="EMBL" id="GLB51897.1"/>
    </source>
</evidence>
<dbReference type="GO" id="GO:0005886">
    <property type="term" value="C:plasma membrane"/>
    <property type="evidence" value="ECO:0007669"/>
    <property type="project" value="TreeGrafter"/>
</dbReference>
<proteinExistence type="predicted"/>
<dbReference type="RefSeq" id="WP_281752906.1">
    <property type="nucleotide sequence ID" value="NZ_BRVP01000005.1"/>
</dbReference>
<comment type="caution">
    <text evidence="4">The sequence shown here is derived from an EMBL/GenBank/DDBJ whole genome shotgun (WGS) entry which is preliminary data.</text>
</comment>
<dbReference type="InterPro" id="IPR003593">
    <property type="entry name" value="AAA+_ATPase"/>
</dbReference>
<dbReference type="GO" id="GO:0022857">
    <property type="term" value="F:transmembrane transporter activity"/>
    <property type="evidence" value="ECO:0007669"/>
    <property type="project" value="TreeGrafter"/>
</dbReference>
<keyword evidence="5" id="KW-1185">Reference proteome</keyword>
<dbReference type="GO" id="GO:0016887">
    <property type="term" value="F:ATP hydrolysis activity"/>
    <property type="evidence" value="ECO:0007669"/>
    <property type="project" value="InterPro"/>
</dbReference>
<reference evidence="4" key="1">
    <citation type="submission" date="2022-07" db="EMBL/GenBank/DDBJ databases">
        <title>Taxonomy of Novel Oxalotrophic and Methylotrophic Bacteria.</title>
        <authorList>
            <person name="Sahin N."/>
            <person name="Tani A."/>
        </authorList>
    </citation>
    <scope>NUCLEOTIDE SEQUENCE</scope>
    <source>
        <strain evidence="4">AM327</strain>
    </source>
</reference>
<dbReference type="GO" id="GO:0005524">
    <property type="term" value="F:ATP binding"/>
    <property type="evidence" value="ECO:0007669"/>
    <property type="project" value="UniProtKB-KW"/>
</dbReference>
<dbReference type="Proteomes" id="UP001143545">
    <property type="component" value="Unassembled WGS sequence"/>
</dbReference>
<organism evidence="4 5">
    <name type="scientific">Neptunitalea chrysea</name>
    <dbReference type="NCBI Taxonomy" id="1647581"/>
    <lineage>
        <taxon>Bacteria</taxon>
        <taxon>Pseudomonadati</taxon>
        <taxon>Bacteroidota</taxon>
        <taxon>Flavobacteriia</taxon>
        <taxon>Flavobacteriales</taxon>
        <taxon>Flavobacteriaceae</taxon>
        <taxon>Neptunitalea</taxon>
    </lineage>
</organism>
<protein>
    <submittedName>
        <fullName evidence="4">Peptide ABC transporter ATP-binding protein</fullName>
    </submittedName>
</protein>
<evidence type="ECO:0000256" key="2">
    <source>
        <dbReference type="ARBA" id="ARBA00022840"/>
    </source>
</evidence>
<evidence type="ECO:0000313" key="5">
    <source>
        <dbReference type="Proteomes" id="UP001143545"/>
    </source>
</evidence>
<feature type="domain" description="ABC transporter" evidence="3">
    <location>
        <begin position="2"/>
        <end position="208"/>
    </location>
</feature>
<accession>A0A9W6B5W5</accession>
<dbReference type="SUPFAM" id="SSF52540">
    <property type="entry name" value="P-loop containing nucleoside triphosphate hydrolases"/>
    <property type="match status" value="1"/>
</dbReference>
<dbReference type="AlphaFoldDB" id="A0A9W6B5W5"/>
<evidence type="ECO:0000259" key="3">
    <source>
        <dbReference type="PROSITE" id="PS50893"/>
    </source>
</evidence>
<dbReference type="Pfam" id="PF00005">
    <property type="entry name" value="ABC_tran"/>
    <property type="match status" value="1"/>
</dbReference>
<dbReference type="SMART" id="SM00382">
    <property type="entry name" value="AAA"/>
    <property type="match status" value="1"/>
</dbReference>
<gene>
    <name evidence="4" type="ORF">NBRC110019_09360</name>
</gene>
<sequence length="208" mass="22913">MLTTQNLSYTYASGTALKFPDISLEEDEDLLILGASGVGKTTLLHLMGGLLKPDSGSITLANQGIQKLSQRKMDTFRGEHIGIVFQKAIFIQSLSVIDNIKAKLFFTETTLSTEDITSLLTTLNLVDKKDSLVQKLSEGQKQRLSIAIALSNKPKLILADEPTASLDDLNAKNVITLLLSEARKQKANLVVITHDHRIKEYFSKTIEL</sequence>
<dbReference type="PROSITE" id="PS50893">
    <property type="entry name" value="ABC_TRANSPORTER_2"/>
    <property type="match status" value="1"/>
</dbReference>
<dbReference type="InterPro" id="IPR015854">
    <property type="entry name" value="ABC_transpr_LolD-like"/>
</dbReference>
<name>A0A9W6B5W5_9FLAO</name>
<dbReference type="PANTHER" id="PTHR24220">
    <property type="entry name" value="IMPORT ATP-BINDING PROTEIN"/>
    <property type="match status" value="1"/>
</dbReference>
<dbReference type="EMBL" id="BRVP01000005">
    <property type="protein sequence ID" value="GLB51897.1"/>
    <property type="molecule type" value="Genomic_DNA"/>
</dbReference>
<dbReference type="InterPro" id="IPR027417">
    <property type="entry name" value="P-loop_NTPase"/>
</dbReference>